<sequence length="125" mass="14119">MLIVTYVTVTTRSCGAMDNASAYGAEDCRRTLTIIPNSTRHQNVLFSTKYSSFRNVHFETVKLIRNMRVKENEIDFAKWVLDIGDNAFQKNDDGEVDLPLNVQSTRNLVNDIFGAKNGSILEKSN</sequence>
<keyword evidence="1" id="KW-1185">Reference proteome</keyword>
<name>A0A0K0FT68_STRVS</name>
<dbReference type="Proteomes" id="UP000035680">
    <property type="component" value="Unassembled WGS sequence"/>
</dbReference>
<evidence type="ECO:0000313" key="2">
    <source>
        <dbReference type="WBParaSite" id="SVE_1492100.1"/>
    </source>
</evidence>
<dbReference type="STRING" id="75913.A0A0K0FT68"/>
<proteinExistence type="predicted"/>
<accession>A0A0K0FT68</accession>
<dbReference type="AlphaFoldDB" id="A0A0K0FT68"/>
<organism evidence="1 2">
    <name type="scientific">Strongyloides venezuelensis</name>
    <name type="common">Threadworm</name>
    <dbReference type="NCBI Taxonomy" id="75913"/>
    <lineage>
        <taxon>Eukaryota</taxon>
        <taxon>Metazoa</taxon>
        <taxon>Ecdysozoa</taxon>
        <taxon>Nematoda</taxon>
        <taxon>Chromadorea</taxon>
        <taxon>Rhabditida</taxon>
        <taxon>Tylenchina</taxon>
        <taxon>Panagrolaimomorpha</taxon>
        <taxon>Strongyloidoidea</taxon>
        <taxon>Strongyloididae</taxon>
        <taxon>Strongyloides</taxon>
    </lineage>
</organism>
<protein>
    <submittedName>
        <fullName evidence="2">ATP-dependent DNA helicase</fullName>
    </submittedName>
</protein>
<dbReference type="WBParaSite" id="SVE_1492100.1">
    <property type="protein sequence ID" value="SVE_1492100.1"/>
    <property type="gene ID" value="SVE_1492100"/>
</dbReference>
<reference evidence="2" key="2">
    <citation type="submission" date="2015-08" db="UniProtKB">
        <authorList>
            <consortium name="WormBaseParasite"/>
        </authorList>
    </citation>
    <scope>IDENTIFICATION</scope>
</reference>
<evidence type="ECO:0000313" key="1">
    <source>
        <dbReference type="Proteomes" id="UP000035680"/>
    </source>
</evidence>
<reference evidence="1" key="1">
    <citation type="submission" date="2014-07" db="EMBL/GenBank/DDBJ databases">
        <authorList>
            <person name="Martin A.A"/>
            <person name="De Silva N."/>
        </authorList>
    </citation>
    <scope>NUCLEOTIDE SEQUENCE</scope>
</reference>